<keyword evidence="3" id="KW-0808">Transferase</keyword>
<comment type="caution">
    <text evidence="3">The sequence shown here is derived from an EMBL/GenBank/DDBJ whole genome shotgun (WGS) entry which is preliminary data.</text>
</comment>
<keyword evidence="3" id="KW-0418">Kinase</keyword>
<dbReference type="PANTHER" id="PTHR34512">
    <property type="entry name" value="CELL SURFACE PROTEIN"/>
    <property type="match status" value="1"/>
</dbReference>
<dbReference type="STRING" id="314230.DSM3645_25592"/>
<dbReference type="InterPro" id="IPR011047">
    <property type="entry name" value="Quinoprotein_ADH-like_sf"/>
</dbReference>
<proteinExistence type="predicted"/>
<name>A4A0I6_9BACT</name>
<dbReference type="SMART" id="SM00564">
    <property type="entry name" value="PQQ"/>
    <property type="match status" value="4"/>
</dbReference>
<dbReference type="eggNOG" id="COG1520">
    <property type="taxonomic scope" value="Bacteria"/>
</dbReference>
<dbReference type="HOGENOM" id="CLU_027480_4_1_0"/>
<dbReference type="EMBL" id="AANZ01000028">
    <property type="protein sequence ID" value="EAQ77806.1"/>
    <property type="molecule type" value="Genomic_DNA"/>
</dbReference>
<dbReference type="InterPro" id="IPR002372">
    <property type="entry name" value="PQQ_rpt_dom"/>
</dbReference>
<dbReference type="Pfam" id="PF13360">
    <property type="entry name" value="PQQ_2"/>
    <property type="match status" value="1"/>
</dbReference>
<accession>A4A0I6</accession>
<dbReference type="Proteomes" id="UP000004358">
    <property type="component" value="Unassembled WGS sequence"/>
</dbReference>
<evidence type="ECO:0000313" key="3">
    <source>
        <dbReference type="EMBL" id="EAQ77806.1"/>
    </source>
</evidence>
<keyword evidence="3" id="KW-0723">Serine/threonine-protein kinase</keyword>
<dbReference type="Gene3D" id="2.130.10.10">
    <property type="entry name" value="YVTN repeat-like/Quinoprotein amine dehydrogenase"/>
    <property type="match status" value="1"/>
</dbReference>
<dbReference type="Gene3D" id="2.40.10.480">
    <property type="match status" value="1"/>
</dbReference>
<dbReference type="GO" id="GO:0004674">
    <property type="term" value="F:protein serine/threonine kinase activity"/>
    <property type="evidence" value="ECO:0007669"/>
    <property type="project" value="UniProtKB-KW"/>
</dbReference>
<feature type="domain" description="Pyrrolo-quinoline quinone repeat" evidence="2">
    <location>
        <begin position="83"/>
        <end position="335"/>
    </location>
</feature>
<feature type="compositionally biased region" description="Polar residues" evidence="1">
    <location>
        <begin position="1"/>
        <end position="29"/>
    </location>
</feature>
<organism evidence="3 4">
    <name type="scientific">Blastopirellula marina DSM 3645</name>
    <dbReference type="NCBI Taxonomy" id="314230"/>
    <lineage>
        <taxon>Bacteria</taxon>
        <taxon>Pseudomonadati</taxon>
        <taxon>Planctomycetota</taxon>
        <taxon>Planctomycetia</taxon>
        <taxon>Pirellulales</taxon>
        <taxon>Pirellulaceae</taxon>
        <taxon>Blastopirellula</taxon>
    </lineage>
</organism>
<evidence type="ECO:0000313" key="4">
    <source>
        <dbReference type="Proteomes" id="UP000004358"/>
    </source>
</evidence>
<dbReference type="InterPro" id="IPR015943">
    <property type="entry name" value="WD40/YVTN_repeat-like_dom_sf"/>
</dbReference>
<dbReference type="PANTHER" id="PTHR34512:SF30">
    <property type="entry name" value="OUTER MEMBRANE PROTEIN ASSEMBLY FACTOR BAMB"/>
    <property type="match status" value="1"/>
</dbReference>
<dbReference type="AlphaFoldDB" id="A4A0I6"/>
<evidence type="ECO:0000256" key="1">
    <source>
        <dbReference type="SAM" id="MobiDB-lite"/>
    </source>
</evidence>
<gene>
    <name evidence="3" type="ORF">DSM3645_25592</name>
</gene>
<dbReference type="SUPFAM" id="SSF50998">
    <property type="entry name" value="Quinoprotein alcohol dehydrogenase-like"/>
    <property type="match status" value="1"/>
</dbReference>
<dbReference type="InterPro" id="IPR018391">
    <property type="entry name" value="PQQ_b-propeller_rpt"/>
</dbReference>
<evidence type="ECO:0000259" key="2">
    <source>
        <dbReference type="Pfam" id="PF13360"/>
    </source>
</evidence>
<protein>
    <submittedName>
        <fullName evidence="3">Serine/threonine protein kinase related protein-like</fullName>
    </submittedName>
</protein>
<feature type="region of interest" description="Disordered" evidence="1">
    <location>
        <begin position="1"/>
        <end position="32"/>
    </location>
</feature>
<reference evidence="3 4" key="1">
    <citation type="submission" date="2006-02" db="EMBL/GenBank/DDBJ databases">
        <authorList>
            <person name="Amann R."/>
            <person name="Ferriera S."/>
            <person name="Johnson J."/>
            <person name="Kravitz S."/>
            <person name="Halpern A."/>
            <person name="Remington K."/>
            <person name="Beeson K."/>
            <person name="Tran B."/>
            <person name="Rogers Y.-H."/>
            <person name="Friedman R."/>
            <person name="Venter J.C."/>
        </authorList>
    </citation>
    <scope>NUCLEOTIDE SEQUENCE [LARGE SCALE GENOMIC DNA]</scope>
    <source>
        <strain evidence="3 4">DSM 3645</strain>
    </source>
</reference>
<sequence length="408" mass="44711">MSGQTVAQSSTAWNEFRGPTQQGISTSVKLPTEWGPETNITWRKELPGIGWSSPVTTEDRIYLTTAVPQDEGRKADQSLRTVCLDANSGDVVWNVEVFQQSGETAPKIHSKNSHASATPIVEGAFVYVHFGHMGTACLRKQDGAIVWSTQEHAYKPTHGNGGSPVLFGDKLIFSIDGNDKQAVIALDKETGQVAWRTPRNVPGLPKYFAFCTPLLIEVNGQTQLISQGSGAVMSLDPRNGQEIWRVTYGDGYSVVPRPIFANGLIYVCTGYDRSTLIAMRPDGHGDVTETHVEFILDRNVPYNPSPVVVDDDVYMISDNGILSCVDGITGDVRWKHRIGGNFSASLLTANGLIYMLDESGKATVVRHADQYEEVAQNDLAERALASFGIHNDAILLRTEKALYRIENK</sequence>